<sequence>LREAVDVGLGGRVDGGVGEDEETSKGTDVDDVAMNIASGQRVVNHLWKCQTCDLGESCGVAMLLIRQEIDERLESSLCNSS</sequence>
<feature type="region of interest" description="Disordered" evidence="1">
    <location>
        <begin position="1"/>
        <end position="26"/>
    </location>
</feature>
<evidence type="ECO:0000256" key="1">
    <source>
        <dbReference type="SAM" id="MobiDB-lite"/>
    </source>
</evidence>
<evidence type="ECO:0000313" key="2">
    <source>
        <dbReference type="WBParaSite" id="MCU_002899-RA"/>
    </source>
</evidence>
<accession>A0A5K3EVC8</accession>
<protein>
    <submittedName>
        <fullName evidence="2">Ovule protein</fullName>
    </submittedName>
</protein>
<dbReference type="WBParaSite" id="MCU_002899-RA">
    <property type="protein sequence ID" value="MCU_002899-RA"/>
    <property type="gene ID" value="MCU_002899"/>
</dbReference>
<dbReference type="AlphaFoldDB" id="A0A5K3EVC8"/>
<name>A0A5K3EVC8_MESCO</name>
<proteinExistence type="predicted"/>
<organism evidence="2">
    <name type="scientific">Mesocestoides corti</name>
    <name type="common">Flatworm</name>
    <dbReference type="NCBI Taxonomy" id="53468"/>
    <lineage>
        <taxon>Eukaryota</taxon>
        <taxon>Metazoa</taxon>
        <taxon>Spiralia</taxon>
        <taxon>Lophotrochozoa</taxon>
        <taxon>Platyhelminthes</taxon>
        <taxon>Cestoda</taxon>
        <taxon>Eucestoda</taxon>
        <taxon>Cyclophyllidea</taxon>
        <taxon>Mesocestoididae</taxon>
        <taxon>Mesocestoides</taxon>
    </lineage>
</organism>
<reference evidence="2" key="1">
    <citation type="submission" date="2019-11" db="UniProtKB">
        <authorList>
            <consortium name="WormBaseParasite"/>
        </authorList>
    </citation>
    <scope>IDENTIFICATION</scope>
</reference>